<dbReference type="OrthoDB" id="421393at2759"/>
<sequence length="84" mass="9559">MEFKQSSRAIRKSLLSGARVTGNKTNAASRQVNLQMYDEPPIDDISIKEFGEMALNRLKILRLLEQFQERFAGNLDKVCEALSK</sequence>
<proteinExistence type="predicted"/>
<protein>
    <submittedName>
        <fullName evidence="3">Four helix bundle protein</fullName>
    </submittedName>
</protein>
<organism evidence="3">
    <name type="scientific">Anisakis simplex</name>
    <name type="common">Herring worm</name>
    <dbReference type="NCBI Taxonomy" id="6269"/>
    <lineage>
        <taxon>Eukaryota</taxon>
        <taxon>Metazoa</taxon>
        <taxon>Ecdysozoa</taxon>
        <taxon>Nematoda</taxon>
        <taxon>Chromadorea</taxon>
        <taxon>Rhabditida</taxon>
        <taxon>Spirurina</taxon>
        <taxon>Ascaridomorpha</taxon>
        <taxon>Ascaridoidea</taxon>
        <taxon>Anisakidae</taxon>
        <taxon>Anisakis</taxon>
        <taxon>Anisakis simplex complex</taxon>
    </lineage>
</organism>
<evidence type="ECO:0000313" key="3">
    <source>
        <dbReference type="WBParaSite" id="ASIM_0002115601-mRNA-1"/>
    </source>
</evidence>
<dbReference type="Proteomes" id="UP000267096">
    <property type="component" value="Unassembled WGS sequence"/>
</dbReference>
<dbReference type="WBParaSite" id="ASIM_0002115601-mRNA-1">
    <property type="protein sequence ID" value="ASIM_0002115601-mRNA-1"/>
    <property type="gene ID" value="ASIM_0002115601"/>
</dbReference>
<accession>A0A0M3KJI2</accession>
<dbReference type="AlphaFoldDB" id="A0A0M3KJI2"/>
<evidence type="ECO:0000313" key="2">
    <source>
        <dbReference type="Proteomes" id="UP000267096"/>
    </source>
</evidence>
<dbReference type="EMBL" id="UYRR01039871">
    <property type="protein sequence ID" value="VDK77652.1"/>
    <property type="molecule type" value="Genomic_DNA"/>
</dbReference>
<reference evidence="3" key="1">
    <citation type="submission" date="2017-02" db="UniProtKB">
        <authorList>
            <consortium name="WormBaseParasite"/>
        </authorList>
    </citation>
    <scope>IDENTIFICATION</scope>
</reference>
<reference evidence="1 2" key="2">
    <citation type="submission" date="2018-11" db="EMBL/GenBank/DDBJ databases">
        <authorList>
            <consortium name="Pathogen Informatics"/>
        </authorList>
    </citation>
    <scope>NUCLEOTIDE SEQUENCE [LARGE SCALE GENOMIC DNA]</scope>
</reference>
<dbReference type="Gene3D" id="1.20.930.80">
    <property type="match status" value="1"/>
</dbReference>
<gene>
    <name evidence="1" type="ORF">ASIM_LOCUS20530</name>
</gene>
<name>A0A0M3KJI2_ANISI</name>
<keyword evidence="2" id="KW-1185">Reference proteome</keyword>
<evidence type="ECO:0000313" key="1">
    <source>
        <dbReference type="EMBL" id="VDK77652.1"/>
    </source>
</evidence>